<dbReference type="EMBL" id="HACA01018397">
    <property type="protein sequence ID" value="CDW35758.1"/>
    <property type="molecule type" value="Transcribed_RNA"/>
</dbReference>
<feature type="non-terminal residue" evidence="1">
    <location>
        <position position="1"/>
    </location>
</feature>
<evidence type="ECO:0000313" key="1">
    <source>
        <dbReference type="EMBL" id="CDW35758.1"/>
    </source>
</evidence>
<accession>A0A0K2UBZ2</accession>
<reference evidence="1" key="1">
    <citation type="submission" date="2014-05" db="EMBL/GenBank/DDBJ databases">
        <authorList>
            <person name="Chronopoulou M."/>
        </authorList>
    </citation>
    <scope>NUCLEOTIDE SEQUENCE</scope>
    <source>
        <tissue evidence="1">Whole organism</tissue>
    </source>
</reference>
<name>A0A0K2UBZ2_LEPSM</name>
<protein>
    <submittedName>
        <fullName evidence="1">Uncharacterized protein</fullName>
    </submittedName>
</protein>
<dbReference type="AlphaFoldDB" id="A0A0K2UBZ2"/>
<proteinExistence type="predicted"/>
<sequence>FKDFFTVRYVYIFAKKPPNPPKSLSFHHNHHIRRISHILTSSFASCVKND</sequence>
<organism evidence="1">
    <name type="scientific">Lepeophtheirus salmonis</name>
    <name type="common">Salmon louse</name>
    <name type="synonym">Caligus salmonis</name>
    <dbReference type="NCBI Taxonomy" id="72036"/>
    <lineage>
        <taxon>Eukaryota</taxon>
        <taxon>Metazoa</taxon>
        <taxon>Ecdysozoa</taxon>
        <taxon>Arthropoda</taxon>
        <taxon>Crustacea</taxon>
        <taxon>Multicrustacea</taxon>
        <taxon>Hexanauplia</taxon>
        <taxon>Copepoda</taxon>
        <taxon>Siphonostomatoida</taxon>
        <taxon>Caligidae</taxon>
        <taxon>Lepeophtheirus</taxon>
    </lineage>
</organism>